<evidence type="ECO:0000313" key="3">
    <source>
        <dbReference type="Proteomes" id="UP000295110"/>
    </source>
</evidence>
<dbReference type="AlphaFoldDB" id="A0A4R3V1A5"/>
<protein>
    <submittedName>
        <fullName evidence="2">Uncharacterized protein</fullName>
    </submittedName>
</protein>
<dbReference type="Proteomes" id="UP000295110">
    <property type="component" value="Unassembled WGS sequence"/>
</dbReference>
<dbReference type="RefSeq" id="WP_132571580.1">
    <property type="nucleotide sequence ID" value="NZ_CBCSGL010000025.1"/>
</dbReference>
<dbReference type="OrthoDB" id="110597at2"/>
<organism evidence="2 3">
    <name type="scientific">Roseateles saccharophilus</name>
    <name type="common">Pseudomonas saccharophila</name>
    <dbReference type="NCBI Taxonomy" id="304"/>
    <lineage>
        <taxon>Bacteria</taxon>
        <taxon>Pseudomonadati</taxon>
        <taxon>Pseudomonadota</taxon>
        <taxon>Betaproteobacteria</taxon>
        <taxon>Burkholderiales</taxon>
        <taxon>Sphaerotilaceae</taxon>
        <taxon>Roseateles</taxon>
    </lineage>
</organism>
<keyword evidence="3" id="KW-1185">Reference proteome</keyword>
<evidence type="ECO:0000256" key="1">
    <source>
        <dbReference type="SAM" id="MobiDB-lite"/>
    </source>
</evidence>
<dbReference type="EMBL" id="SMBU01000012">
    <property type="protein sequence ID" value="TCU97003.1"/>
    <property type="molecule type" value="Genomic_DNA"/>
</dbReference>
<name>A0A4R3V1A5_ROSSA</name>
<comment type="caution">
    <text evidence="2">The sequence shown here is derived from an EMBL/GenBank/DDBJ whole genome shotgun (WGS) entry which is preliminary data.</text>
</comment>
<reference evidence="2 3" key="1">
    <citation type="submission" date="2019-03" db="EMBL/GenBank/DDBJ databases">
        <title>Genomic Encyclopedia of Type Strains, Phase IV (KMG-IV): sequencing the most valuable type-strain genomes for metagenomic binning, comparative biology and taxonomic classification.</title>
        <authorList>
            <person name="Goeker M."/>
        </authorList>
    </citation>
    <scope>NUCLEOTIDE SEQUENCE [LARGE SCALE GENOMIC DNA]</scope>
    <source>
        <strain evidence="2 3">DSM 654</strain>
    </source>
</reference>
<sequence length="114" mass="11622">MGRLRPAQVPGGKAAAMHDLTAGFDDANPAARVYLEPTWARPDMAEADAPKRPAIAGLDGRPTGTGRDPPTLGSGEQAAIDPGIDATTARALQRVASEQLGFSPGKPPGSAPAR</sequence>
<gene>
    <name evidence="2" type="ORF">EV671_101214</name>
</gene>
<evidence type="ECO:0000313" key="2">
    <source>
        <dbReference type="EMBL" id="TCU97003.1"/>
    </source>
</evidence>
<proteinExistence type="predicted"/>
<feature type="region of interest" description="Disordered" evidence="1">
    <location>
        <begin position="44"/>
        <end position="84"/>
    </location>
</feature>
<accession>A0A4R3V1A5</accession>